<dbReference type="Proteomes" id="UP000277300">
    <property type="component" value="Unassembled WGS sequence"/>
</dbReference>
<dbReference type="GO" id="GO:0072583">
    <property type="term" value="P:clathrin-dependent endocytosis"/>
    <property type="evidence" value="ECO:0007669"/>
    <property type="project" value="TreeGrafter"/>
</dbReference>
<dbReference type="GO" id="GO:0030276">
    <property type="term" value="F:clathrin binding"/>
    <property type="evidence" value="ECO:0007669"/>
    <property type="project" value="TreeGrafter"/>
</dbReference>
<protein>
    <recommendedName>
        <fullName evidence="2">J domain-containing protein</fullName>
    </recommendedName>
</protein>
<accession>A0A3F2RJJ7</accession>
<evidence type="ECO:0000313" key="5">
    <source>
        <dbReference type="Proteomes" id="UP000277300"/>
    </source>
</evidence>
<feature type="compositionally biased region" description="Basic and acidic residues" evidence="1">
    <location>
        <begin position="197"/>
        <end position="229"/>
    </location>
</feature>
<proteinExistence type="predicted"/>
<dbReference type="GO" id="GO:0031982">
    <property type="term" value="C:vesicle"/>
    <property type="evidence" value="ECO:0007669"/>
    <property type="project" value="TreeGrafter"/>
</dbReference>
<dbReference type="PROSITE" id="PS50076">
    <property type="entry name" value="DNAJ_2"/>
    <property type="match status" value="1"/>
</dbReference>
<evidence type="ECO:0000259" key="2">
    <source>
        <dbReference type="PROSITE" id="PS50076"/>
    </source>
</evidence>
<reference evidence="5 6" key="1">
    <citation type="submission" date="2018-07" db="EMBL/GenBank/DDBJ databases">
        <title>Genome sequencing of oomycete isolates from Chile give support for New Zealand origin for Phytophthora kernoviae and make available the first Nothophytophthora sp. genome.</title>
        <authorList>
            <person name="Studholme D.J."/>
            <person name="Sanfuentes E."/>
            <person name="Panda P."/>
            <person name="Hill R."/>
            <person name="Sambles C."/>
            <person name="Grant M."/>
            <person name="Williams N.M."/>
            <person name="Mcdougal R.L."/>
        </authorList>
    </citation>
    <scope>NUCLEOTIDE SEQUENCE [LARGE SCALE GENOMIC DNA]</scope>
    <source>
        <strain evidence="4">Chile6</strain>
        <strain evidence="3">Chile7</strain>
    </source>
</reference>
<sequence length="342" mass="38167">MEGGIWAFYYLQGEDGEDRSHPNAYRLPGISPGADVTLADVLKSFPLRNPSAFHFRFRLNSSKGNTFYWLDVTQPTQKVPVAGGRVIIKLLRLERPQKPAKKKDVNLMSDSGWNDAPAVSAQPSSANSDFLSAMDPLAARAAPAAQTSPSKSVQRDPPKFDDDNGQTVGPVTMAEMQAHSKSTSDGSNVYNPNLVDKSTKSEDVRRAMEERERQVQRDVEKARDDLRKREEATRNMTAMKESANTVLGPKLKGWAEDNGRVKNIRTLLSTMHQVMWTDSKWSEVNMGKLIQPNDVKKHYRKAMIVVHPDKSGGRNAEQLLIAERVFAALNTAWDDFQKANPC</sequence>
<dbReference type="OrthoDB" id="1717591at2759"/>
<dbReference type="AlphaFoldDB" id="A0A3F2RJJ7"/>
<feature type="compositionally biased region" description="Polar residues" evidence="1">
    <location>
        <begin position="179"/>
        <end position="191"/>
    </location>
</feature>
<dbReference type="SUPFAM" id="SSF46565">
    <property type="entry name" value="Chaperone J-domain"/>
    <property type="match status" value="1"/>
</dbReference>
<gene>
    <name evidence="3" type="ORF">BBJ29_009210</name>
    <name evidence="4" type="ORF">BBP00_00006939</name>
</gene>
<dbReference type="GO" id="GO:0005737">
    <property type="term" value="C:cytoplasm"/>
    <property type="evidence" value="ECO:0007669"/>
    <property type="project" value="TreeGrafter"/>
</dbReference>
<dbReference type="FunFam" id="1.10.287.110:FF:000002">
    <property type="entry name" value="putative tyrosine-protein phosphatase auxilin isoform X2"/>
    <property type="match status" value="1"/>
</dbReference>
<dbReference type="InterPro" id="IPR036869">
    <property type="entry name" value="J_dom_sf"/>
</dbReference>
<feature type="compositionally biased region" description="Low complexity" evidence="1">
    <location>
        <begin position="139"/>
        <end position="150"/>
    </location>
</feature>
<dbReference type="CDD" id="cd06257">
    <property type="entry name" value="DnaJ"/>
    <property type="match status" value="1"/>
</dbReference>
<dbReference type="EMBL" id="MBAD02002462">
    <property type="protein sequence ID" value="RLN47290.1"/>
    <property type="molecule type" value="Genomic_DNA"/>
</dbReference>
<dbReference type="PANTHER" id="PTHR23172">
    <property type="entry name" value="AUXILIN/CYCLIN G-ASSOCIATED KINASE-RELATED"/>
    <property type="match status" value="1"/>
</dbReference>
<feature type="region of interest" description="Disordered" evidence="1">
    <location>
        <begin position="139"/>
        <end position="229"/>
    </location>
</feature>
<dbReference type="PANTHER" id="PTHR23172:SF19">
    <property type="entry name" value="J DOMAIN-CONTAINING PROTEIN"/>
    <property type="match status" value="1"/>
</dbReference>
<feature type="compositionally biased region" description="Basic and acidic residues" evidence="1">
    <location>
        <begin position="153"/>
        <end position="162"/>
    </location>
</feature>
<comment type="caution">
    <text evidence="4">The sequence shown here is derived from an EMBL/GenBank/DDBJ whole genome shotgun (WGS) entry which is preliminary data.</text>
</comment>
<evidence type="ECO:0000256" key="1">
    <source>
        <dbReference type="SAM" id="MobiDB-lite"/>
    </source>
</evidence>
<evidence type="ECO:0000313" key="3">
    <source>
        <dbReference type="EMBL" id="RLN47290.1"/>
    </source>
</evidence>
<dbReference type="Gene3D" id="1.10.287.110">
    <property type="entry name" value="DnaJ domain"/>
    <property type="match status" value="1"/>
</dbReference>
<organism evidence="4 5">
    <name type="scientific">Phytophthora kernoviae</name>
    <dbReference type="NCBI Taxonomy" id="325452"/>
    <lineage>
        <taxon>Eukaryota</taxon>
        <taxon>Sar</taxon>
        <taxon>Stramenopiles</taxon>
        <taxon>Oomycota</taxon>
        <taxon>Peronosporomycetes</taxon>
        <taxon>Peronosporales</taxon>
        <taxon>Peronosporaceae</taxon>
        <taxon>Phytophthora</taxon>
    </lineage>
</organism>
<evidence type="ECO:0000313" key="4">
    <source>
        <dbReference type="EMBL" id="RLN58562.1"/>
    </source>
</evidence>
<name>A0A3F2RJJ7_9STRA</name>
<dbReference type="EMBL" id="MBDO02000257">
    <property type="protein sequence ID" value="RLN58562.1"/>
    <property type="molecule type" value="Genomic_DNA"/>
</dbReference>
<dbReference type="InterPro" id="IPR001623">
    <property type="entry name" value="DnaJ_domain"/>
</dbReference>
<evidence type="ECO:0000313" key="6">
    <source>
        <dbReference type="Proteomes" id="UP000284657"/>
    </source>
</evidence>
<feature type="domain" description="J" evidence="2">
    <location>
        <begin position="279"/>
        <end position="341"/>
    </location>
</feature>
<dbReference type="GO" id="GO:0072318">
    <property type="term" value="P:clathrin coat disassembly"/>
    <property type="evidence" value="ECO:0007669"/>
    <property type="project" value="TreeGrafter"/>
</dbReference>
<dbReference type="Proteomes" id="UP000284657">
    <property type="component" value="Unassembled WGS sequence"/>
</dbReference>